<keyword evidence="1" id="KW-0175">Coiled coil</keyword>
<evidence type="ECO:0000313" key="3">
    <source>
        <dbReference type="Proteomes" id="UP000433181"/>
    </source>
</evidence>
<gene>
    <name evidence="2" type="ORF">FYJ84_09700</name>
</gene>
<comment type="caution">
    <text evidence="2">The sequence shown here is derived from an EMBL/GenBank/DDBJ whole genome shotgun (WGS) entry which is preliminary data.</text>
</comment>
<sequence length="491" mass="55646">MALELSVEFSLEDSLKDCYTDDLLYEMVDDPMEAIQKAGAVADVLMDMSATDEDIYYAFLKEALHGENYFYKSEAEENVLNFAIAEKMLHANMDYQSIIRCMSYSPMFAGSGKRDFKKRWDKATSFTCLAVNPVLSFTDMVQAKPLALINIHADEPGEIYSSCLKTVLCKMPNLTIQSADEEIVRLLLNAGVKEDDRLLHQIMSNSLNFNFSNSDDLVVRHEHNKIVGEKLDNFLAEAVRKTKEAPGPFKVKKLSDQEIYDDMQQKIRAMKELHEKGDGFQYWQTAINIISDTMSRLQHLQNMGKTLNIWAVGLERASMELGLNASPDKELQANIKALLQSIKDVQEERKQWNAFWPLYAKIEMCSKELMKKMAELQQQNPLMKLPEVQHAEPLSDVIHRESIAAEVLYFAALKDVVTKNSGVTQDEADNLIIEKLLAARRSEDDVMLAVSHSPCFRNLNRTQAMGAAQTMVDAVAGRIGQGDKKEEMKCR</sequence>
<feature type="coiled-coil region" evidence="1">
    <location>
        <begin position="328"/>
        <end position="379"/>
    </location>
</feature>
<evidence type="ECO:0000313" key="2">
    <source>
        <dbReference type="EMBL" id="MSU09258.1"/>
    </source>
</evidence>
<organism evidence="2 3">
    <name type="scientific">Anaerovibrio slackiae</name>
    <dbReference type="NCBI Taxonomy" id="2652309"/>
    <lineage>
        <taxon>Bacteria</taxon>
        <taxon>Bacillati</taxon>
        <taxon>Bacillota</taxon>
        <taxon>Negativicutes</taxon>
        <taxon>Selenomonadales</taxon>
        <taxon>Selenomonadaceae</taxon>
        <taxon>Anaerovibrio</taxon>
    </lineage>
</organism>
<protein>
    <submittedName>
        <fullName evidence="2">Uncharacterized protein</fullName>
    </submittedName>
</protein>
<dbReference type="GeneID" id="96779196"/>
<reference evidence="2 3" key="1">
    <citation type="submission" date="2019-08" db="EMBL/GenBank/DDBJ databases">
        <title>In-depth cultivation of the pig gut microbiome towards novel bacterial diversity and tailored functional studies.</title>
        <authorList>
            <person name="Wylensek D."/>
            <person name="Hitch T.C.A."/>
            <person name="Clavel T."/>
        </authorList>
    </citation>
    <scope>NUCLEOTIDE SEQUENCE [LARGE SCALE GENOMIC DNA]</scope>
    <source>
        <strain evidence="2 3">WCA-693-APC-5D-A</strain>
    </source>
</reference>
<name>A0A6I2UCL6_9FIRM</name>
<dbReference type="Proteomes" id="UP000433181">
    <property type="component" value="Unassembled WGS sequence"/>
</dbReference>
<dbReference type="RefSeq" id="WP_154407429.1">
    <property type="nucleotide sequence ID" value="NZ_VUNR01000019.1"/>
</dbReference>
<accession>A0A6I2UCL6</accession>
<dbReference type="AlphaFoldDB" id="A0A6I2UCL6"/>
<evidence type="ECO:0000256" key="1">
    <source>
        <dbReference type="SAM" id="Coils"/>
    </source>
</evidence>
<keyword evidence="3" id="KW-1185">Reference proteome</keyword>
<proteinExistence type="predicted"/>
<dbReference type="EMBL" id="VUNR01000019">
    <property type="protein sequence ID" value="MSU09258.1"/>
    <property type="molecule type" value="Genomic_DNA"/>
</dbReference>